<dbReference type="EMBL" id="JBBPBN010000007">
    <property type="protein sequence ID" value="KAK9034071.1"/>
    <property type="molecule type" value="Genomic_DNA"/>
</dbReference>
<protein>
    <recommendedName>
        <fullName evidence="5">TPX2 C-terminal domain-containing protein</fullName>
    </recommendedName>
</protein>
<evidence type="ECO:0000256" key="2">
    <source>
        <dbReference type="SAM" id="Phobius"/>
    </source>
</evidence>
<organism evidence="3 4">
    <name type="scientific">Hibiscus sabdariffa</name>
    <name type="common">roselle</name>
    <dbReference type="NCBI Taxonomy" id="183260"/>
    <lineage>
        <taxon>Eukaryota</taxon>
        <taxon>Viridiplantae</taxon>
        <taxon>Streptophyta</taxon>
        <taxon>Embryophyta</taxon>
        <taxon>Tracheophyta</taxon>
        <taxon>Spermatophyta</taxon>
        <taxon>Magnoliopsida</taxon>
        <taxon>eudicotyledons</taxon>
        <taxon>Gunneridae</taxon>
        <taxon>Pentapetalae</taxon>
        <taxon>rosids</taxon>
        <taxon>malvids</taxon>
        <taxon>Malvales</taxon>
        <taxon>Malvaceae</taxon>
        <taxon>Malvoideae</taxon>
        <taxon>Hibiscus</taxon>
    </lineage>
</organism>
<keyword evidence="2" id="KW-0812">Transmembrane</keyword>
<evidence type="ECO:0008006" key="5">
    <source>
        <dbReference type="Google" id="ProtNLM"/>
    </source>
</evidence>
<name>A0ABR2T9P8_9ROSI</name>
<dbReference type="Proteomes" id="UP001396334">
    <property type="component" value="Unassembled WGS sequence"/>
</dbReference>
<sequence length="333" mass="37756">MNPLLGERKSSFSHNRYLEEVEKKCSKPGSVIEKKAYFEAHFRRKALLLQSSSSSGQNGGEGQNCESIARENEDYGAYQTGDNDAAENIGYGDDSDSVRKGIECPGLLYACETHVSVPINVELQETSISQSGCTEPFIVNDNPGKEVEENLDDDAVNIDESFETLDHSPYTGTTRELKSAIEKKATEQRLKSPMDPDHSKKNNFCDPLIVPTRVEDKLRARFNAKSNTENKRIEPPTSSTGEDAKSTAGRFHFKSGERAEKRKEARNHVVFLNLSLFLRFWYVLIISSSDLLVIQWFQFYMKLEEKMHAKEVEMNQIQVRIHVGKAYNIQLLF</sequence>
<dbReference type="PANTHER" id="PTHR47067:SF6">
    <property type="entry name" value="PROTEIN WVD2-LIKE 7"/>
    <property type="match status" value="1"/>
</dbReference>
<feature type="region of interest" description="Disordered" evidence="1">
    <location>
        <begin position="224"/>
        <end position="246"/>
    </location>
</feature>
<evidence type="ECO:0000313" key="4">
    <source>
        <dbReference type="Proteomes" id="UP001396334"/>
    </source>
</evidence>
<reference evidence="3 4" key="1">
    <citation type="journal article" date="2024" name="G3 (Bethesda)">
        <title>Genome assembly of Hibiscus sabdariffa L. provides insights into metabolisms of medicinal natural products.</title>
        <authorList>
            <person name="Kim T."/>
        </authorList>
    </citation>
    <scope>NUCLEOTIDE SEQUENCE [LARGE SCALE GENOMIC DNA]</scope>
    <source>
        <strain evidence="3">TK-2024</strain>
        <tissue evidence="3">Old leaves</tissue>
    </source>
</reference>
<keyword evidence="4" id="KW-1185">Reference proteome</keyword>
<comment type="caution">
    <text evidence="3">The sequence shown here is derived from an EMBL/GenBank/DDBJ whole genome shotgun (WGS) entry which is preliminary data.</text>
</comment>
<feature type="transmembrane region" description="Helical" evidence="2">
    <location>
        <begin position="280"/>
        <end position="300"/>
    </location>
</feature>
<dbReference type="PANTHER" id="PTHR47067">
    <property type="entry name" value="TPX2 (TARGETING PROTEIN FOR XKLP2) PROTEIN FAMILY-RELATED"/>
    <property type="match status" value="1"/>
</dbReference>
<accession>A0ABR2T9P8</accession>
<gene>
    <name evidence="3" type="ORF">V6N11_050249</name>
</gene>
<evidence type="ECO:0000313" key="3">
    <source>
        <dbReference type="EMBL" id="KAK9034071.1"/>
    </source>
</evidence>
<keyword evidence="2" id="KW-1133">Transmembrane helix</keyword>
<keyword evidence="2" id="KW-0472">Membrane</keyword>
<evidence type="ECO:0000256" key="1">
    <source>
        <dbReference type="SAM" id="MobiDB-lite"/>
    </source>
</evidence>
<dbReference type="InterPro" id="IPR044216">
    <property type="entry name" value="WDL7"/>
</dbReference>
<proteinExistence type="predicted"/>